<feature type="transmembrane region" description="Helical" evidence="15">
    <location>
        <begin position="376"/>
        <end position="399"/>
    </location>
</feature>
<dbReference type="OrthoDB" id="4062651at2759"/>
<dbReference type="InterPro" id="IPR018097">
    <property type="entry name" value="EGF_Ca-bd_CS"/>
</dbReference>
<evidence type="ECO:0000256" key="5">
    <source>
        <dbReference type="ARBA" id="ARBA00022692"/>
    </source>
</evidence>
<evidence type="ECO:0000313" key="20">
    <source>
        <dbReference type="Proteomes" id="UP000316621"/>
    </source>
</evidence>
<gene>
    <name evidence="19" type="ORF">C5167_019953</name>
</gene>
<dbReference type="FunFam" id="3.30.200.20:FF:000043">
    <property type="entry name" value="Wall-associated receptor kinase 2"/>
    <property type="match status" value="1"/>
</dbReference>
<protein>
    <recommendedName>
        <fullName evidence="21">Protein kinase domain-containing protein</fullName>
    </recommendedName>
</protein>
<keyword evidence="6 16" id="KW-0732">Signal</keyword>
<dbReference type="PROSITE" id="PS01187">
    <property type="entry name" value="EGF_CA"/>
    <property type="match status" value="1"/>
</dbReference>
<dbReference type="OMA" id="TEGSCHG"/>
<dbReference type="SUPFAM" id="SSF57196">
    <property type="entry name" value="EGF/Laminin"/>
    <property type="match status" value="1"/>
</dbReference>
<dbReference type="InterPro" id="IPR017441">
    <property type="entry name" value="Protein_kinase_ATP_BS"/>
</dbReference>
<reference evidence="19 20" key="1">
    <citation type="journal article" date="2018" name="Science">
        <title>The opium poppy genome and morphinan production.</title>
        <authorList>
            <person name="Guo L."/>
            <person name="Winzer T."/>
            <person name="Yang X."/>
            <person name="Li Y."/>
            <person name="Ning Z."/>
            <person name="He Z."/>
            <person name="Teodor R."/>
            <person name="Lu Y."/>
            <person name="Bowser T.A."/>
            <person name="Graham I.A."/>
            <person name="Ye K."/>
        </authorList>
    </citation>
    <scope>NUCLEOTIDE SEQUENCE [LARGE SCALE GENOMIC DNA]</scope>
    <source>
        <strain evidence="20">cv. HN1</strain>
        <tissue evidence="19">Leaves</tissue>
    </source>
</reference>
<evidence type="ECO:0000256" key="7">
    <source>
        <dbReference type="ARBA" id="ARBA00022741"/>
    </source>
</evidence>
<evidence type="ECO:0000256" key="1">
    <source>
        <dbReference type="ARBA" id="ARBA00004479"/>
    </source>
</evidence>
<dbReference type="Pfam" id="PF07645">
    <property type="entry name" value="EGF_CA"/>
    <property type="match status" value="1"/>
</dbReference>
<evidence type="ECO:0000256" key="10">
    <source>
        <dbReference type="ARBA" id="ARBA00022989"/>
    </source>
</evidence>
<dbReference type="SMART" id="SM00179">
    <property type="entry name" value="EGF_CA"/>
    <property type="match status" value="2"/>
</dbReference>
<dbReference type="GO" id="GO:0004674">
    <property type="term" value="F:protein serine/threonine kinase activity"/>
    <property type="evidence" value="ECO:0007669"/>
    <property type="project" value="UniProtKB-KW"/>
</dbReference>
<dbReference type="PROSITE" id="PS00010">
    <property type="entry name" value="ASX_HYDROXYL"/>
    <property type="match status" value="1"/>
</dbReference>
<keyword evidence="4" id="KW-0808">Transferase</keyword>
<dbReference type="InterPro" id="IPR011009">
    <property type="entry name" value="Kinase-like_dom_sf"/>
</dbReference>
<dbReference type="STRING" id="3469.A0A4Y7IRM6"/>
<accession>A0A4Y7IRM6</accession>
<dbReference type="PROSITE" id="PS50011">
    <property type="entry name" value="PROTEIN_KINASE_DOM"/>
    <property type="match status" value="1"/>
</dbReference>
<dbReference type="InterPro" id="IPR000152">
    <property type="entry name" value="EGF-type_Asp/Asn_hydroxyl_site"/>
</dbReference>
<dbReference type="Pfam" id="PF00069">
    <property type="entry name" value="Pkinase"/>
    <property type="match status" value="1"/>
</dbReference>
<keyword evidence="10 15" id="KW-1133">Transmembrane helix</keyword>
<dbReference type="GO" id="GO:0005509">
    <property type="term" value="F:calcium ion binding"/>
    <property type="evidence" value="ECO:0007669"/>
    <property type="project" value="InterPro"/>
</dbReference>
<keyword evidence="20" id="KW-1185">Reference proteome</keyword>
<dbReference type="AlphaFoldDB" id="A0A4Y7IRM6"/>
<evidence type="ECO:0000256" key="12">
    <source>
        <dbReference type="ARBA" id="ARBA00023157"/>
    </source>
</evidence>
<evidence type="ECO:0000256" key="11">
    <source>
        <dbReference type="ARBA" id="ARBA00023136"/>
    </source>
</evidence>
<dbReference type="Gene3D" id="3.30.200.20">
    <property type="entry name" value="Phosphorylase Kinase, domain 1"/>
    <property type="match status" value="1"/>
</dbReference>
<keyword evidence="9 14" id="KW-0067">ATP-binding</keyword>
<feature type="chain" id="PRO_5021203214" description="Protein kinase domain-containing protein" evidence="16">
    <location>
        <begin position="26"/>
        <end position="779"/>
    </location>
</feature>
<dbReference type="CDD" id="cd14066">
    <property type="entry name" value="STKc_IRAK"/>
    <property type="match status" value="1"/>
</dbReference>
<dbReference type="FunFam" id="1.10.510.10:FF:000084">
    <property type="entry name" value="Wall-associated receptor kinase 2"/>
    <property type="match status" value="1"/>
</dbReference>
<keyword evidence="5 15" id="KW-0812">Transmembrane</keyword>
<organism evidence="19 20">
    <name type="scientific">Papaver somniferum</name>
    <name type="common">Opium poppy</name>
    <dbReference type="NCBI Taxonomy" id="3469"/>
    <lineage>
        <taxon>Eukaryota</taxon>
        <taxon>Viridiplantae</taxon>
        <taxon>Streptophyta</taxon>
        <taxon>Embryophyta</taxon>
        <taxon>Tracheophyta</taxon>
        <taxon>Spermatophyta</taxon>
        <taxon>Magnoliopsida</taxon>
        <taxon>Ranunculales</taxon>
        <taxon>Papaveraceae</taxon>
        <taxon>Papaveroideae</taxon>
        <taxon>Papaver</taxon>
    </lineage>
</organism>
<evidence type="ECO:0008006" key="21">
    <source>
        <dbReference type="Google" id="ProtNLM"/>
    </source>
</evidence>
<dbReference type="InterPro" id="IPR000742">
    <property type="entry name" value="EGF"/>
</dbReference>
<evidence type="ECO:0000256" key="2">
    <source>
        <dbReference type="ARBA" id="ARBA00022527"/>
    </source>
</evidence>
<evidence type="ECO:0000256" key="4">
    <source>
        <dbReference type="ARBA" id="ARBA00022679"/>
    </source>
</evidence>
<comment type="caution">
    <text evidence="13">Lacks conserved residue(s) required for the propagation of feature annotation.</text>
</comment>
<dbReference type="SMART" id="SM00181">
    <property type="entry name" value="EGF"/>
    <property type="match status" value="2"/>
</dbReference>
<dbReference type="Gene3D" id="1.10.510.10">
    <property type="entry name" value="Transferase(Phosphotransferase) domain 1"/>
    <property type="match status" value="1"/>
</dbReference>
<feature type="signal peptide" evidence="16">
    <location>
        <begin position="1"/>
        <end position="25"/>
    </location>
</feature>
<evidence type="ECO:0000313" key="19">
    <source>
        <dbReference type="EMBL" id="RZC51523.1"/>
    </source>
</evidence>
<dbReference type="InterPro" id="IPR008271">
    <property type="entry name" value="Ser/Thr_kinase_AS"/>
</dbReference>
<dbReference type="InterPro" id="IPR045274">
    <property type="entry name" value="WAK-like"/>
</dbReference>
<keyword evidence="3 13" id="KW-0245">EGF-like domain</keyword>
<dbReference type="Proteomes" id="UP000316621">
    <property type="component" value="Chromosome 2"/>
</dbReference>
<dbReference type="CDD" id="cd00054">
    <property type="entry name" value="EGF_CA"/>
    <property type="match status" value="1"/>
</dbReference>
<feature type="domain" description="Protein kinase" evidence="17">
    <location>
        <begin position="451"/>
        <end position="728"/>
    </location>
</feature>
<evidence type="ECO:0000256" key="16">
    <source>
        <dbReference type="SAM" id="SignalP"/>
    </source>
</evidence>
<proteinExistence type="predicted"/>
<keyword evidence="2" id="KW-0723">Serine/threonine-protein kinase</keyword>
<dbReference type="PROSITE" id="PS00107">
    <property type="entry name" value="PROTEIN_KINASE_ATP"/>
    <property type="match status" value="1"/>
</dbReference>
<dbReference type="PANTHER" id="PTHR27005:SF492">
    <property type="entry name" value="LOW QUALITY PROTEIN: WALL-ASSOCIATED RECEPTOR KINASE-LIKE 1"/>
    <property type="match status" value="1"/>
</dbReference>
<dbReference type="Gramene" id="RZC51523">
    <property type="protein sequence ID" value="RZC51523"/>
    <property type="gene ID" value="C5167_019953"/>
</dbReference>
<evidence type="ECO:0000259" key="17">
    <source>
        <dbReference type="PROSITE" id="PS50011"/>
    </source>
</evidence>
<dbReference type="PANTHER" id="PTHR27005">
    <property type="entry name" value="WALL-ASSOCIATED RECEPTOR KINASE-LIKE 21"/>
    <property type="match status" value="1"/>
</dbReference>
<dbReference type="InterPro" id="IPR049883">
    <property type="entry name" value="NOTCH1_EGF-like"/>
</dbReference>
<keyword evidence="11 15" id="KW-0472">Membrane</keyword>
<dbReference type="GO" id="GO:0007166">
    <property type="term" value="P:cell surface receptor signaling pathway"/>
    <property type="evidence" value="ECO:0007669"/>
    <property type="project" value="InterPro"/>
</dbReference>
<sequence>MMMLKNFSQLILFCWVVLPFQAAMAASLIQTKPGCLAKCGNLDVPYPFGIDITIGGSSGNQSGLNCSIGGFGKGYSLRCDASFDPPKPFLGMGVGEVLSISESEIRMKNQPAGHFCYNKSDIAPTSKLHQALQINLVSTPHTISYKKNKLFGVGCDTTAYLTGFVVGSNISNDGNGYSSLCKSSCNSKENVTEGSCHGNGCCELSLPKRLNFFKALVDSLDNHTKVWPFDPCSYIMVAEQEQYTFRASDLLPDTNFLERAKAMPFVLDWAIGNMTCEEAQKGLASNNTFVCKENSNCINSDNNPGYRCTCYEGYEGNPYLSPGCQDVNECEDQTNNPCVGICTNTEGSYTCTCPKGSNGDGKKDGSGCTKKQESPLLRITLGVGLGLLFLIIGLSWLYISIMKRNRIKLREKFFEQNGGLLQTQNVPSSEGGVESTKIYTAKELELATNNYDKSRVLGEGGYGTVYKGVLSDNREVAIKKSKIVDQSQIEQFINEVIILTRINHRNVVKLLGCCLEAKVPLLVYEFVSNGTLFQHIHYNKSEAEASSISWHDRLRIATETASAIAYLHSAASTPIIHRDIKSANILLDENYTAKVADFGASRLIPLDQTEIVTLVQGTLGYLDPDYFKTSLLTEKSDVYSFGVVLLELLTGEKPVSFARSEEQRNLASFFLLKMEDENALLQLLDAQVVKEEKLEHILPIGELAKRCLALKSEDRPTMMQVAAELEDLRKLATQNKDTRSVPSEPTDLYSVPMSFSTIFDSGQYSSDTTNTTMSMGEPR</sequence>
<name>A0A4Y7IRM6_PAPSO</name>
<evidence type="ECO:0000256" key="3">
    <source>
        <dbReference type="ARBA" id="ARBA00022536"/>
    </source>
</evidence>
<feature type="binding site" evidence="14">
    <location>
        <position position="480"/>
    </location>
    <ligand>
        <name>ATP</name>
        <dbReference type="ChEBI" id="CHEBI:30616"/>
    </ligand>
</feature>
<evidence type="ECO:0000256" key="8">
    <source>
        <dbReference type="ARBA" id="ARBA00022777"/>
    </source>
</evidence>
<dbReference type="GO" id="GO:0005886">
    <property type="term" value="C:plasma membrane"/>
    <property type="evidence" value="ECO:0007669"/>
    <property type="project" value="TreeGrafter"/>
</dbReference>
<dbReference type="PROSITE" id="PS00108">
    <property type="entry name" value="PROTEIN_KINASE_ST"/>
    <property type="match status" value="1"/>
</dbReference>
<evidence type="ECO:0000256" key="9">
    <source>
        <dbReference type="ARBA" id="ARBA00022840"/>
    </source>
</evidence>
<keyword evidence="7 14" id="KW-0547">Nucleotide-binding</keyword>
<dbReference type="Gene3D" id="2.10.25.10">
    <property type="entry name" value="Laminin"/>
    <property type="match status" value="1"/>
</dbReference>
<evidence type="ECO:0000256" key="14">
    <source>
        <dbReference type="PROSITE-ProRule" id="PRU10141"/>
    </source>
</evidence>
<dbReference type="SUPFAM" id="SSF56112">
    <property type="entry name" value="Protein kinase-like (PK-like)"/>
    <property type="match status" value="1"/>
</dbReference>
<evidence type="ECO:0000256" key="15">
    <source>
        <dbReference type="SAM" id="Phobius"/>
    </source>
</evidence>
<dbReference type="EMBL" id="CM010716">
    <property type="protein sequence ID" value="RZC51523.1"/>
    <property type="molecule type" value="Genomic_DNA"/>
</dbReference>
<keyword evidence="12" id="KW-1015">Disulfide bond</keyword>
<feature type="domain" description="EGF-like" evidence="18">
    <location>
        <begin position="326"/>
        <end position="360"/>
    </location>
</feature>
<evidence type="ECO:0000256" key="13">
    <source>
        <dbReference type="PROSITE-ProRule" id="PRU00076"/>
    </source>
</evidence>
<evidence type="ECO:0000259" key="18">
    <source>
        <dbReference type="PROSITE" id="PS50026"/>
    </source>
</evidence>
<keyword evidence="8" id="KW-0418">Kinase</keyword>
<dbReference type="PROSITE" id="PS50026">
    <property type="entry name" value="EGF_3"/>
    <property type="match status" value="1"/>
</dbReference>
<dbReference type="InterPro" id="IPR000719">
    <property type="entry name" value="Prot_kinase_dom"/>
</dbReference>
<evidence type="ECO:0000256" key="6">
    <source>
        <dbReference type="ARBA" id="ARBA00022729"/>
    </source>
</evidence>
<dbReference type="InterPro" id="IPR001881">
    <property type="entry name" value="EGF-like_Ca-bd_dom"/>
</dbReference>
<comment type="subcellular location">
    <subcellularLocation>
        <location evidence="1">Membrane</location>
        <topology evidence="1">Single-pass type I membrane protein</topology>
    </subcellularLocation>
</comment>
<dbReference type="SMART" id="SM00220">
    <property type="entry name" value="S_TKc"/>
    <property type="match status" value="1"/>
</dbReference>
<dbReference type="GO" id="GO:0005524">
    <property type="term" value="F:ATP binding"/>
    <property type="evidence" value="ECO:0007669"/>
    <property type="project" value="UniProtKB-UniRule"/>
</dbReference>